<dbReference type="Proteomes" id="UP000245938">
    <property type="component" value="Unassembled WGS sequence"/>
</dbReference>
<feature type="domain" description="Abortive infection protein-like C-terminal" evidence="1">
    <location>
        <begin position="179"/>
        <end position="249"/>
    </location>
</feature>
<dbReference type="RefSeq" id="WP_109307430.1">
    <property type="nucleotide sequence ID" value="NZ_BJUF01000074.1"/>
</dbReference>
<accession>A0A2U3AFQ0</accession>
<dbReference type="Pfam" id="PF14355">
    <property type="entry name" value="Abi_C"/>
    <property type="match status" value="1"/>
</dbReference>
<organism evidence="2 3">
    <name type="scientific">Kurthia sibirica</name>
    <dbReference type="NCBI Taxonomy" id="202750"/>
    <lineage>
        <taxon>Bacteria</taxon>
        <taxon>Bacillati</taxon>
        <taxon>Bacillota</taxon>
        <taxon>Bacilli</taxon>
        <taxon>Bacillales</taxon>
        <taxon>Caryophanaceae</taxon>
        <taxon>Kurthia</taxon>
    </lineage>
</organism>
<dbReference type="OrthoDB" id="1551470at2"/>
<dbReference type="AlphaFoldDB" id="A0A2U3AFQ0"/>
<evidence type="ECO:0000313" key="2">
    <source>
        <dbReference type="EMBL" id="PWI23376.1"/>
    </source>
</evidence>
<protein>
    <recommendedName>
        <fullName evidence="1">Abortive infection protein-like C-terminal domain-containing protein</fullName>
    </recommendedName>
</protein>
<evidence type="ECO:0000313" key="3">
    <source>
        <dbReference type="Proteomes" id="UP000245938"/>
    </source>
</evidence>
<name>A0A2U3AFQ0_9BACL</name>
<sequence length="263" mass="31009">MSSLSTKDLRWIEQILNMETGWVLNFNDRTFQNFVLSSVNIDIAGENYAYVGSKAKRLRHFFKIENDFVTQKLLTDLLFEWHDSKEIINDISEPELNLYEKCTAIIEILKKKNTTENLDEFSIVLNSDSIQLLTKEIREKLQENEPELALDRLHTFCVKVFRELCNKYKLEYKKDDGLHTLLKKYRDFLEKSKIIQSTMTIQILKLNTNVLNNFNTVRNNESFAHDNKILNKTESKLICNHVISLLKFIDEIDIEFENLVFEG</sequence>
<evidence type="ECO:0000259" key="1">
    <source>
        <dbReference type="Pfam" id="PF14355"/>
    </source>
</evidence>
<gene>
    <name evidence="2" type="ORF">DEX24_16220</name>
</gene>
<dbReference type="EMBL" id="QFVR01000036">
    <property type="protein sequence ID" value="PWI23376.1"/>
    <property type="molecule type" value="Genomic_DNA"/>
</dbReference>
<proteinExistence type="predicted"/>
<reference evidence="2 3" key="1">
    <citation type="submission" date="2018-05" db="EMBL/GenBank/DDBJ databases">
        <title>Kurthia sibirica genome sequence.</title>
        <authorList>
            <person name="Maclea K.S."/>
            <person name="Goen A.E."/>
        </authorList>
    </citation>
    <scope>NUCLEOTIDE SEQUENCE [LARGE SCALE GENOMIC DNA]</scope>
    <source>
        <strain evidence="2 3">ATCC 49154</strain>
    </source>
</reference>
<keyword evidence="3" id="KW-1185">Reference proteome</keyword>
<dbReference type="InterPro" id="IPR026001">
    <property type="entry name" value="Abi-like_C"/>
</dbReference>
<comment type="caution">
    <text evidence="2">The sequence shown here is derived from an EMBL/GenBank/DDBJ whole genome shotgun (WGS) entry which is preliminary data.</text>
</comment>